<organism evidence="9 10">
    <name type="scientific">Pochonia chlamydosporia 170</name>
    <dbReference type="NCBI Taxonomy" id="1380566"/>
    <lineage>
        <taxon>Eukaryota</taxon>
        <taxon>Fungi</taxon>
        <taxon>Dikarya</taxon>
        <taxon>Ascomycota</taxon>
        <taxon>Pezizomycotina</taxon>
        <taxon>Sordariomycetes</taxon>
        <taxon>Hypocreomycetidae</taxon>
        <taxon>Hypocreales</taxon>
        <taxon>Clavicipitaceae</taxon>
        <taxon>Pochonia</taxon>
    </lineage>
</organism>
<proteinExistence type="inferred from homology"/>
<dbReference type="GO" id="GO:0046982">
    <property type="term" value="F:protein heterodimerization activity"/>
    <property type="evidence" value="ECO:0007669"/>
    <property type="project" value="InterPro"/>
</dbReference>
<accession>A0A179FHW6</accession>
<dbReference type="GO" id="GO:0016251">
    <property type="term" value="F:RNA polymerase II general transcription initiation factor activity"/>
    <property type="evidence" value="ECO:0007669"/>
    <property type="project" value="TreeGrafter"/>
</dbReference>
<dbReference type="CDD" id="cd14688">
    <property type="entry name" value="bZIP_YAP"/>
    <property type="match status" value="1"/>
</dbReference>
<evidence type="ECO:0000256" key="5">
    <source>
        <dbReference type="ARBA" id="ARBA00023242"/>
    </source>
</evidence>
<keyword evidence="4" id="KW-0804">Transcription</keyword>
<dbReference type="OrthoDB" id="28335at2759"/>
<feature type="coiled-coil region" evidence="6">
    <location>
        <begin position="315"/>
        <end position="342"/>
    </location>
</feature>
<dbReference type="Gene3D" id="1.20.5.170">
    <property type="match status" value="1"/>
</dbReference>
<evidence type="ECO:0000313" key="10">
    <source>
        <dbReference type="Proteomes" id="UP000078397"/>
    </source>
</evidence>
<dbReference type="Gene3D" id="1.10.20.10">
    <property type="entry name" value="Histone, subunit A"/>
    <property type="match status" value="1"/>
</dbReference>
<feature type="compositionally biased region" description="Polar residues" evidence="7">
    <location>
        <begin position="435"/>
        <end position="445"/>
    </location>
</feature>
<feature type="region of interest" description="Disordered" evidence="7">
    <location>
        <begin position="1"/>
        <end position="161"/>
    </location>
</feature>
<evidence type="ECO:0000313" key="9">
    <source>
        <dbReference type="EMBL" id="OAQ65156.1"/>
    </source>
</evidence>
<evidence type="ECO:0000256" key="6">
    <source>
        <dbReference type="SAM" id="Coils"/>
    </source>
</evidence>
<dbReference type="Proteomes" id="UP000078397">
    <property type="component" value="Unassembled WGS sequence"/>
</dbReference>
<dbReference type="KEGG" id="pchm:VFPPC_06317"/>
<comment type="similarity">
    <text evidence="2">Belongs to the TAF11 family.</text>
</comment>
<keyword evidence="6" id="KW-0175">Coiled coil</keyword>
<dbReference type="SUPFAM" id="SSF47113">
    <property type="entry name" value="Histone-fold"/>
    <property type="match status" value="1"/>
</dbReference>
<feature type="compositionally biased region" description="Low complexity" evidence="7">
    <location>
        <begin position="447"/>
        <end position="463"/>
    </location>
</feature>
<dbReference type="InterPro" id="IPR009072">
    <property type="entry name" value="Histone-fold"/>
</dbReference>
<evidence type="ECO:0000259" key="8">
    <source>
        <dbReference type="Pfam" id="PF04719"/>
    </source>
</evidence>
<feature type="region of interest" description="Disordered" evidence="7">
    <location>
        <begin position="389"/>
        <end position="463"/>
    </location>
</feature>
<feature type="compositionally biased region" description="Acidic residues" evidence="7">
    <location>
        <begin position="135"/>
        <end position="150"/>
    </location>
</feature>
<keyword evidence="3" id="KW-0805">Transcription regulation</keyword>
<evidence type="ECO:0000256" key="3">
    <source>
        <dbReference type="ARBA" id="ARBA00023015"/>
    </source>
</evidence>
<gene>
    <name evidence="9" type="ORF">VFPPC_06317</name>
</gene>
<feature type="domain" description="TAFII28-like protein" evidence="8">
    <location>
        <begin position="170"/>
        <end position="285"/>
    </location>
</feature>
<dbReference type="GeneID" id="28849359"/>
<dbReference type="EMBL" id="LSBJ02000005">
    <property type="protein sequence ID" value="OAQ65156.1"/>
    <property type="molecule type" value="Genomic_DNA"/>
</dbReference>
<dbReference type="GO" id="GO:0051123">
    <property type="term" value="P:RNA polymerase II preinitiation complex assembly"/>
    <property type="evidence" value="ECO:0007669"/>
    <property type="project" value="InterPro"/>
</dbReference>
<dbReference type="PANTHER" id="PTHR13218:SF8">
    <property type="entry name" value="TRANSCRIPTION INITIATION FACTOR TFIID SUBUNIT 11"/>
    <property type="match status" value="1"/>
</dbReference>
<dbReference type="InterPro" id="IPR045127">
    <property type="entry name" value="TAF11-like"/>
</dbReference>
<dbReference type="InterPro" id="IPR006809">
    <property type="entry name" value="TAFII28_dom"/>
</dbReference>
<sequence length="583" mass="62449">MASPPYATSPLAMSPPNPSPAQLPNKKRSSTLDVNAPPLKRRKASNLSQSSAPAHPLRQTSFPPEVRSPYARSPSVDATSIVSGSAVSATASGAPKKKRGRKSKNAKGDDSAERTPSLVGGKAPTNVSGQGGDKDAEDDDDDDENGEMALEDAGARTQEQKQEEIRLRAMLVEAFDSEQYNRYELWRAAKLSDAVVKRVVNATVSQSVPQMVSTAVKAVAKLFAGEIIEAARNVQGEWIVAGENQSDLPTPPASTDDAGQEGEAEEPELKRGPMRPDHLREAWRRYKLSGESRGAQPQDQSASAIRIRDNQRRSRARRKEYVENLERKVQEYERHGVDATLEMQHAARTVALENSRLKMMLAKMGASDGDVEAFLASCQDREAAEALSSVSLMPVHHDKDDGTGQQTTKEIGGRRRQQGLSKTPDLETKPYIAGNYQNHTSTNGHAGSVPSSSHGSTPSQGTPLDVLALATLHQEPCCQGKTQCTTASEAPSPSTVETNTRAVTPTSAYAPTLSPGATTVAQDFSSPMEMSCNAAAAIIADMQGHGDASLAKARLGCRGQDECLVRNTVLFQILEGEGHANLP</sequence>
<feature type="region of interest" description="Disordered" evidence="7">
    <location>
        <begin position="243"/>
        <end position="315"/>
    </location>
</feature>
<dbReference type="CDD" id="cd08048">
    <property type="entry name" value="HFD_TAF11"/>
    <property type="match status" value="1"/>
</dbReference>
<dbReference type="STRING" id="1380566.A0A179FHW6"/>
<dbReference type="AlphaFoldDB" id="A0A179FHW6"/>
<reference evidence="9 10" key="1">
    <citation type="journal article" date="2016" name="PLoS Pathog.">
        <title>Biosynthesis of antibiotic leucinostatins in bio-control fungus Purpureocillium lilacinum and their inhibition on phytophthora revealed by genome mining.</title>
        <authorList>
            <person name="Wang G."/>
            <person name="Liu Z."/>
            <person name="Lin R."/>
            <person name="Li E."/>
            <person name="Mao Z."/>
            <person name="Ling J."/>
            <person name="Yang Y."/>
            <person name="Yin W.B."/>
            <person name="Xie B."/>
        </authorList>
    </citation>
    <scope>NUCLEOTIDE SEQUENCE [LARGE SCALE GENOMIC DNA]</scope>
    <source>
        <strain evidence="9">170</strain>
    </source>
</reference>
<keyword evidence="10" id="KW-1185">Reference proteome</keyword>
<evidence type="ECO:0000256" key="2">
    <source>
        <dbReference type="ARBA" id="ARBA00009788"/>
    </source>
</evidence>
<dbReference type="RefSeq" id="XP_018142470.1">
    <property type="nucleotide sequence ID" value="XM_018285365.1"/>
</dbReference>
<dbReference type="GO" id="GO:0005669">
    <property type="term" value="C:transcription factor TFIID complex"/>
    <property type="evidence" value="ECO:0007669"/>
    <property type="project" value="InterPro"/>
</dbReference>
<feature type="compositionally biased region" description="Polar residues" evidence="7">
    <location>
        <begin position="45"/>
        <end position="62"/>
    </location>
</feature>
<protein>
    <submittedName>
        <fullName evidence="9">TBP-associated factor IIF</fullName>
    </submittedName>
</protein>
<evidence type="ECO:0000256" key="4">
    <source>
        <dbReference type="ARBA" id="ARBA00023163"/>
    </source>
</evidence>
<evidence type="ECO:0000256" key="7">
    <source>
        <dbReference type="SAM" id="MobiDB-lite"/>
    </source>
</evidence>
<evidence type="ECO:0000256" key="1">
    <source>
        <dbReference type="ARBA" id="ARBA00004123"/>
    </source>
</evidence>
<dbReference type="Pfam" id="PF04719">
    <property type="entry name" value="TAFII28"/>
    <property type="match status" value="1"/>
</dbReference>
<feature type="compositionally biased region" description="Basic residues" evidence="7">
    <location>
        <begin position="95"/>
        <end position="105"/>
    </location>
</feature>
<dbReference type="PANTHER" id="PTHR13218">
    <property type="entry name" value="TRANSCRIPTION INITIATION FACTOR TFIID SUBUNIT 11-RELATED"/>
    <property type="match status" value="1"/>
</dbReference>
<comment type="caution">
    <text evidence="9">The sequence shown here is derived from an EMBL/GenBank/DDBJ whole genome shotgun (WGS) entry which is preliminary data.</text>
</comment>
<name>A0A179FHW6_METCM</name>
<feature type="compositionally biased region" description="Low complexity" evidence="7">
    <location>
        <begin position="78"/>
        <end position="94"/>
    </location>
</feature>
<keyword evidence="5" id="KW-0539">Nucleus</keyword>
<comment type="subcellular location">
    <subcellularLocation>
        <location evidence="1">Nucleus</location>
    </subcellularLocation>
</comment>
<feature type="compositionally biased region" description="Basic and acidic residues" evidence="7">
    <location>
        <begin position="267"/>
        <end position="290"/>
    </location>
</feature>